<feature type="non-terminal residue" evidence="8">
    <location>
        <position position="1"/>
    </location>
</feature>
<dbReference type="AlphaFoldDB" id="A0A0L7L5W7"/>
<dbReference type="GO" id="GO:0043652">
    <property type="term" value="P:engulfment of apoptotic cell"/>
    <property type="evidence" value="ECO:0007669"/>
    <property type="project" value="TreeGrafter"/>
</dbReference>
<dbReference type="GO" id="GO:1902742">
    <property type="term" value="P:apoptotic process involved in development"/>
    <property type="evidence" value="ECO:0007669"/>
    <property type="project" value="TreeGrafter"/>
</dbReference>
<evidence type="ECO:0000256" key="7">
    <source>
        <dbReference type="RuleBase" id="RU910716"/>
    </source>
</evidence>
<dbReference type="EMBL" id="JTDY01002719">
    <property type="protein sequence ID" value="KOB70857.1"/>
    <property type="molecule type" value="Genomic_DNA"/>
</dbReference>
<evidence type="ECO:0000256" key="6">
    <source>
        <dbReference type="ARBA" id="ARBA00023136"/>
    </source>
</evidence>
<keyword evidence="9" id="KW-1185">Reference proteome</keyword>
<evidence type="ECO:0000313" key="8">
    <source>
        <dbReference type="EMBL" id="KOB70857.1"/>
    </source>
</evidence>
<protein>
    <recommendedName>
        <fullName evidence="7">XK-related protein</fullName>
    </recommendedName>
</protein>
<keyword evidence="4 7" id="KW-0812">Transmembrane</keyword>
<accession>A0A0L7L5W7</accession>
<dbReference type="InterPro" id="IPR050895">
    <property type="entry name" value="XK-related_scramblase"/>
</dbReference>
<comment type="similarity">
    <text evidence="2 7">Belongs to the XK family.</text>
</comment>
<organism evidence="8 9">
    <name type="scientific">Operophtera brumata</name>
    <name type="common">Winter moth</name>
    <name type="synonym">Phalaena brumata</name>
    <dbReference type="NCBI Taxonomy" id="104452"/>
    <lineage>
        <taxon>Eukaryota</taxon>
        <taxon>Metazoa</taxon>
        <taxon>Ecdysozoa</taxon>
        <taxon>Arthropoda</taxon>
        <taxon>Hexapoda</taxon>
        <taxon>Insecta</taxon>
        <taxon>Pterygota</taxon>
        <taxon>Neoptera</taxon>
        <taxon>Endopterygota</taxon>
        <taxon>Lepidoptera</taxon>
        <taxon>Glossata</taxon>
        <taxon>Ditrysia</taxon>
        <taxon>Geometroidea</taxon>
        <taxon>Geometridae</taxon>
        <taxon>Larentiinae</taxon>
        <taxon>Operophtera</taxon>
    </lineage>
</organism>
<keyword evidence="3" id="KW-1003">Cell membrane</keyword>
<feature type="transmembrane region" description="Helical" evidence="7">
    <location>
        <begin position="168"/>
        <end position="191"/>
    </location>
</feature>
<dbReference type="GO" id="GO:0005886">
    <property type="term" value="C:plasma membrane"/>
    <property type="evidence" value="ECO:0007669"/>
    <property type="project" value="UniProtKB-SubCell"/>
</dbReference>
<feature type="transmembrane region" description="Helical" evidence="7">
    <location>
        <begin position="53"/>
        <end position="71"/>
    </location>
</feature>
<feature type="transmembrane region" description="Helical" evidence="7">
    <location>
        <begin position="76"/>
        <end position="95"/>
    </location>
</feature>
<feature type="transmembrane region" description="Helical" evidence="7">
    <location>
        <begin position="137"/>
        <end position="156"/>
    </location>
</feature>
<evidence type="ECO:0000256" key="1">
    <source>
        <dbReference type="ARBA" id="ARBA00004651"/>
    </source>
</evidence>
<dbReference type="GO" id="GO:0070782">
    <property type="term" value="P:phosphatidylserine exposure on apoptotic cell surface"/>
    <property type="evidence" value="ECO:0007669"/>
    <property type="project" value="TreeGrafter"/>
</dbReference>
<dbReference type="PANTHER" id="PTHR16024">
    <property type="entry name" value="XK-RELATED PROTEIN"/>
    <property type="match status" value="1"/>
</dbReference>
<dbReference type="Pfam" id="PF09815">
    <property type="entry name" value="XK-related"/>
    <property type="match status" value="1"/>
</dbReference>
<dbReference type="PANTHER" id="PTHR16024:SF6">
    <property type="entry name" value="XK-RELATED PROTEIN"/>
    <property type="match status" value="1"/>
</dbReference>
<dbReference type="InterPro" id="IPR018629">
    <property type="entry name" value="XK-rel"/>
</dbReference>
<gene>
    <name evidence="8" type="ORF">OBRU01_14863</name>
</gene>
<comment type="subcellular location">
    <subcellularLocation>
        <location evidence="1">Cell membrane</location>
        <topology evidence="1">Multi-pass membrane protein</topology>
    </subcellularLocation>
    <subcellularLocation>
        <location evidence="7">Membrane</location>
        <topology evidence="7">Multi-pass membrane protein</topology>
    </subcellularLocation>
</comment>
<keyword evidence="6 7" id="KW-0472">Membrane</keyword>
<evidence type="ECO:0000256" key="3">
    <source>
        <dbReference type="ARBA" id="ARBA00022475"/>
    </source>
</evidence>
<name>A0A0L7L5W7_OPEBR</name>
<comment type="caution">
    <text evidence="8">The sequence shown here is derived from an EMBL/GenBank/DDBJ whole genome shotgun (WGS) entry which is preliminary data.</text>
</comment>
<keyword evidence="5 7" id="KW-1133">Transmembrane helix</keyword>
<reference evidence="8 9" key="1">
    <citation type="journal article" date="2015" name="Genome Biol. Evol.">
        <title>The genome of winter moth (Operophtera brumata) provides a genomic perspective on sexual dimorphism and phenology.</title>
        <authorList>
            <person name="Derks M.F."/>
            <person name="Smit S."/>
            <person name="Salis L."/>
            <person name="Schijlen E."/>
            <person name="Bossers A."/>
            <person name="Mateman C."/>
            <person name="Pijl A.S."/>
            <person name="de Ridder D."/>
            <person name="Groenen M.A."/>
            <person name="Visser M.E."/>
            <person name="Megens H.J."/>
        </authorList>
    </citation>
    <scope>NUCLEOTIDE SEQUENCE [LARGE SCALE GENOMIC DNA]</scope>
    <source>
        <strain evidence="8">WM2013NL</strain>
        <tissue evidence="8">Head and thorax</tissue>
    </source>
</reference>
<evidence type="ECO:0000256" key="4">
    <source>
        <dbReference type="ARBA" id="ARBA00022692"/>
    </source>
</evidence>
<evidence type="ECO:0000256" key="2">
    <source>
        <dbReference type="ARBA" id="ARBA00008789"/>
    </source>
</evidence>
<evidence type="ECO:0000256" key="5">
    <source>
        <dbReference type="ARBA" id="ARBA00022989"/>
    </source>
</evidence>
<sequence length="221" mass="25145">LCENECVLPVHQSLSIASSIVGLGWCLGAYQRAIRFAQDKDNMSWPGTAMQTVYHFLITLSRIISISILAYMFPHWAILACCLHILAMATLIQLFDRSAFCSHNWVADIAFSFALGGVYLFTYILPIEGRTRYRFTLYYTMCFLQNLTCGVLWYLYVNDLERASIYFHPVLVLSVVPFVVGICIMVTYYSFFHPRLRKVNEADIIGIGNDIVVSFKTNGDS</sequence>
<proteinExistence type="inferred from homology"/>
<feature type="transmembrane region" description="Helical" evidence="7">
    <location>
        <begin position="107"/>
        <end position="125"/>
    </location>
</feature>
<evidence type="ECO:0000313" key="9">
    <source>
        <dbReference type="Proteomes" id="UP000037510"/>
    </source>
</evidence>
<dbReference type="Proteomes" id="UP000037510">
    <property type="component" value="Unassembled WGS sequence"/>
</dbReference>